<sequence>MYWLVGATYLVAVLITVIHSRQNRPYRRRSLAAESRPAFLHATWDTHLRVTGEVNLPAQRVALGFILAGLLMGTASAAVLAVPVYDLVTALIEGSFSWEPLAVPVRGVLPA</sequence>
<protein>
    <submittedName>
        <fullName evidence="2">Uncharacterized protein</fullName>
    </submittedName>
</protein>
<gene>
    <name evidence="2" type="ORF">HGQ17_10685</name>
</gene>
<accession>A0A7X8TKG8</accession>
<dbReference type="EMBL" id="JABAHY010000010">
    <property type="protein sequence ID" value="NLS10446.1"/>
    <property type="molecule type" value="Genomic_DNA"/>
</dbReference>
<keyword evidence="1" id="KW-0812">Transmembrane</keyword>
<dbReference type="RefSeq" id="WP_168887929.1">
    <property type="nucleotide sequence ID" value="NZ_JABAHY010000010.1"/>
</dbReference>
<comment type="caution">
    <text evidence="2">The sequence shown here is derived from an EMBL/GenBank/DDBJ whole genome shotgun (WGS) entry which is preliminary data.</text>
</comment>
<name>A0A7X8TKG8_9MICC</name>
<evidence type="ECO:0000256" key="1">
    <source>
        <dbReference type="SAM" id="Phobius"/>
    </source>
</evidence>
<evidence type="ECO:0000313" key="2">
    <source>
        <dbReference type="EMBL" id="NLS10446.1"/>
    </source>
</evidence>
<organism evidence="2 3">
    <name type="scientific">Nesterenkonia sedimenti</name>
    <dbReference type="NCBI Taxonomy" id="1463632"/>
    <lineage>
        <taxon>Bacteria</taxon>
        <taxon>Bacillati</taxon>
        <taxon>Actinomycetota</taxon>
        <taxon>Actinomycetes</taxon>
        <taxon>Micrococcales</taxon>
        <taxon>Micrococcaceae</taxon>
        <taxon>Nesterenkonia</taxon>
    </lineage>
</organism>
<feature type="transmembrane region" description="Helical" evidence="1">
    <location>
        <begin position="61"/>
        <end position="85"/>
    </location>
</feature>
<keyword evidence="1" id="KW-1133">Transmembrane helix</keyword>
<proteinExistence type="predicted"/>
<keyword evidence="1" id="KW-0472">Membrane</keyword>
<dbReference type="Proteomes" id="UP000523139">
    <property type="component" value="Unassembled WGS sequence"/>
</dbReference>
<evidence type="ECO:0000313" key="3">
    <source>
        <dbReference type="Proteomes" id="UP000523139"/>
    </source>
</evidence>
<keyword evidence="3" id="KW-1185">Reference proteome</keyword>
<reference evidence="2 3" key="1">
    <citation type="submission" date="2020-04" db="EMBL/GenBank/DDBJ databases">
        <title>Nesterenkonia sp. nov., isolated from marine sediment.</title>
        <authorList>
            <person name="Zhang G."/>
        </authorList>
    </citation>
    <scope>NUCLEOTIDE SEQUENCE [LARGE SCALE GENOMIC DNA]</scope>
    <source>
        <strain evidence="2 3">MY13</strain>
    </source>
</reference>
<dbReference type="AlphaFoldDB" id="A0A7X8TKG8"/>